<name>A0A368T635_9ACTN</name>
<evidence type="ECO:0000313" key="2">
    <source>
        <dbReference type="Proteomes" id="UP000253318"/>
    </source>
</evidence>
<dbReference type="OrthoDB" id="3825903at2"/>
<evidence type="ECO:0000313" key="1">
    <source>
        <dbReference type="EMBL" id="RCV59167.1"/>
    </source>
</evidence>
<organism evidence="1 2">
    <name type="scientific">Marinitenerispora sediminis</name>
    <dbReference type="NCBI Taxonomy" id="1931232"/>
    <lineage>
        <taxon>Bacteria</taxon>
        <taxon>Bacillati</taxon>
        <taxon>Actinomycetota</taxon>
        <taxon>Actinomycetes</taxon>
        <taxon>Streptosporangiales</taxon>
        <taxon>Nocardiopsidaceae</taxon>
        <taxon>Marinitenerispora</taxon>
    </lineage>
</organism>
<dbReference type="Proteomes" id="UP000253318">
    <property type="component" value="Unassembled WGS sequence"/>
</dbReference>
<accession>A0A368T635</accession>
<proteinExistence type="predicted"/>
<keyword evidence="2" id="KW-1185">Reference proteome</keyword>
<dbReference type="AlphaFoldDB" id="A0A368T635"/>
<sequence>MRHHGGVEAEHVATLRELLAATPWLERTEEFARALRDTREAGGLLLVGTPEEEPWHLAAHLADESRYAGLPQLSPTLLRWNPSPDAPAHLRIGLDRLAEARRGETLFVVSPEREAPIPLLERIDDARRTGATILALDQGDRELAALAHDAISLDPVEAPVSFEGMQHLVSSAAGKPAERRQRHGLRDRISRFLDVVSGPRILD</sequence>
<reference evidence="1 2" key="1">
    <citation type="submission" date="2018-04" db="EMBL/GenBank/DDBJ databases">
        <title>Novel actinobacteria from marine sediment.</title>
        <authorList>
            <person name="Ng Z.Y."/>
            <person name="Tan G.Y.A."/>
        </authorList>
    </citation>
    <scope>NUCLEOTIDE SEQUENCE [LARGE SCALE GENOMIC DNA]</scope>
    <source>
        <strain evidence="1 2">TPS81</strain>
    </source>
</reference>
<protein>
    <recommendedName>
        <fullName evidence="3">SIS domain-containing protein</fullName>
    </recommendedName>
</protein>
<dbReference type="EMBL" id="QEIN01000068">
    <property type="protein sequence ID" value="RCV59167.1"/>
    <property type="molecule type" value="Genomic_DNA"/>
</dbReference>
<evidence type="ECO:0008006" key="3">
    <source>
        <dbReference type="Google" id="ProtNLM"/>
    </source>
</evidence>
<comment type="caution">
    <text evidence="1">The sequence shown here is derived from an EMBL/GenBank/DDBJ whole genome shotgun (WGS) entry which is preliminary data.</text>
</comment>
<gene>
    <name evidence="1" type="ORF">DEF24_10645</name>
</gene>